<protein>
    <submittedName>
        <fullName evidence="2">Uncharacterized protein</fullName>
    </submittedName>
</protein>
<dbReference type="OrthoDB" id="1122739at2"/>
<feature type="transmembrane region" description="Helical" evidence="1">
    <location>
        <begin position="76"/>
        <end position="96"/>
    </location>
</feature>
<evidence type="ECO:0000313" key="2">
    <source>
        <dbReference type="EMBL" id="PLW69565.1"/>
    </source>
</evidence>
<keyword evidence="1" id="KW-0812">Transmembrane</keyword>
<reference evidence="2 3" key="1">
    <citation type="submission" date="2018-01" db="EMBL/GenBank/DDBJ databases">
        <title>The draft genome sequence of Halioglobus lutimaris HF004.</title>
        <authorList>
            <person name="Du Z.-J."/>
            <person name="Shi M.-J."/>
        </authorList>
    </citation>
    <scope>NUCLEOTIDE SEQUENCE [LARGE SCALE GENOMIC DNA]</scope>
    <source>
        <strain evidence="2 3">HF004</strain>
    </source>
</reference>
<feature type="transmembrane region" description="Helical" evidence="1">
    <location>
        <begin position="46"/>
        <end position="69"/>
    </location>
</feature>
<organism evidence="2 3">
    <name type="scientific">Pseudohalioglobus lutimaris</name>
    <dbReference type="NCBI Taxonomy" id="1737061"/>
    <lineage>
        <taxon>Bacteria</taxon>
        <taxon>Pseudomonadati</taxon>
        <taxon>Pseudomonadota</taxon>
        <taxon>Gammaproteobacteria</taxon>
        <taxon>Cellvibrionales</taxon>
        <taxon>Halieaceae</taxon>
        <taxon>Pseudohalioglobus</taxon>
    </lineage>
</organism>
<keyword evidence="3" id="KW-1185">Reference proteome</keyword>
<gene>
    <name evidence="2" type="ORF">C0039_06015</name>
</gene>
<keyword evidence="1" id="KW-0472">Membrane</keyword>
<feature type="transmembrane region" description="Helical" evidence="1">
    <location>
        <begin position="9"/>
        <end position="26"/>
    </location>
</feature>
<accession>A0A2N5X4Z8</accession>
<evidence type="ECO:0000313" key="3">
    <source>
        <dbReference type="Proteomes" id="UP000235005"/>
    </source>
</evidence>
<dbReference type="AlphaFoldDB" id="A0A2N5X4Z8"/>
<comment type="caution">
    <text evidence="2">The sequence shown here is derived from an EMBL/GenBank/DDBJ whole genome shotgun (WGS) entry which is preliminary data.</text>
</comment>
<proteinExistence type="predicted"/>
<dbReference type="Proteomes" id="UP000235005">
    <property type="component" value="Unassembled WGS sequence"/>
</dbReference>
<sequence length="139" mass="14970">MATGKHRGLWSWAMSLVAIAFGLLTIKEGGAVLFGDAVARISAGDYVPFVLWFNFIAGFAYVVAGIGLWLQRRWGVWLAVAIAAATLLTFAVFGVHTFSGGAYEQRTVVAMSLRSLVWIAISFIAWRVTGVSSSAREAP</sequence>
<keyword evidence="1" id="KW-1133">Transmembrane helix</keyword>
<name>A0A2N5X4Z8_9GAMM</name>
<dbReference type="EMBL" id="PKUS01000005">
    <property type="protein sequence ID" value="PLW69565.1"/>
    <property type="molecule type" value="Genomic_DNA"/>
</dbReference>
<feature type="transmembrane region" description="Helical" evidence="1">
    <location>
        <begin position="108"/>
        <end position="126"/>
    </location>
</feature>
<dbReference type="RefSeq" id="WP_076001856.1">
    <property type="nucleotide sequence ID" value="NZ_PKUS01000005.1"/>
</dbReference>
<evidence type="ECO:0000256" key="1">
    <source>
        <dbReference type="SAM" id="Phobius"/>
    </source>
</evidence>